<evidence type="ECO:0000313" key="2">
    <source>
        <dbReference type="EMBL" id="PWJ11552.1"/>
    </source>
</evidence>
<protein>
    <submittedName>
        <fullName evidence="2">Uncharacterized protein</fullName>
    </submittedName>
</protein>
<accession>A0A315Y027</accession>
<feature type="transmembrane region" description="Helical" evidence="1">
    <location>
        <begin position="119"/>
        <end position="143"/>
    </location>
</feature>
<dbReference type="RefSeq" id="WP_109727060.1">
    <property type="nucleotide sequence ID" value="NZ_QGDI01000009.1"/>
</dbReference>
<sequence length="144" mass="16351">MEAIAVIAVIVVLCIVLGVKAIYLLFAAVILMAAGFVVSMLLLAFFFVRLLFSKKHKSVFSRIDQSPRHKFRVAFYKIDGTEYPNIFPVESFLHSRLYRTDREYTVFLSRNKNFVFDRFACITCTTGTIIGISCAVAAVRFFIS</sequence>
<comment type="caution">
    <text evidence="2">The sequence shown here is derived from an EMBL/GenBank/DDBJ whole genome shotgun (WGS) entry which is preliminary data.</text>
</comment>
<dbReference type="OrthoDB" id="1828884at2"/>
<dbReference type="Proteomes" id="UP000245720">
    <property type="component" value="Unassembled WGS sequence"/>
</dbReference>
<dbReference type="EMBL" id="QGDI01000009">
    <property type="protein sequence ID" value="PWJ11552.1"/>
    <property type="molecule type" value="Genomic_DNA"/>
</dbReference>
<name>A0A315Y027_RUMFL</name>
<proteinExistence type="predicted"/>
<evidence type="ECO:0000313" key="3">
    <source>
        <dbReference type="Proteomes" id="UP000245720"/>
    </source>
</evidence>
<organism evidence="2 3">
    <name type="scientific">Ruminococcus flavefaciens</name>
    <dbReference type="NCBI Taxonomy" id="1265"/>
    <lineage>
        <taxon>Bacteria</taxon>
        <taxon>Bacillati</taxon>
        <taxon>Bacillota</taxon>
        <taxon>Clostridia</taxon>
        <taxon>Eubacteriales</taxon>
        <taxon>Oscillospiraceae</taxon>
        <taxon>Ruminococcus</taxon>
    </lineage>
</organism>
<evidence type="ECO:0000256" key="1">
    <source>
        <dbReference type="SAM" id="Phobius"/>
    </source>
</evidence>
<reference evidence="2 3" key="1">
    <citation type="submission" date="2018-05" db="EMBL/GenBank/DDBJ databases">
        <title>The Hungate 1000. A catalogue of reference genomes from the rumen microbiome.</title>
        <authorList>
            <person name="Kelly W."/>
        </authorList>
    </citation>
    <scope>NUCLEOTIDE SEQUENCE [LARGE SCALE GENOMIC DNA]</scope>
    <source>
        <strain evidence="2 3">SAb67</strain>
    </source>
</reference>
<keyword evidence="1" id="KW-0472">Membrane</keyword>
<keyword evidence="1" id="KW-1133">Transmembrane helix</keyword>
<keyword evidence="1" id="KW-0812">Transmembrane</keyword>
<dbReference type="AlphaFoldDB" id="A0A315Y027"/>
<feature type="transmembrane region" description="Helical" evidence="1">
    <location>
        <begin position="28"/>
        <end position="52"/>
    </location>
</feature>
<gene>
    <name evidence="2" type="ORF">IE37_02315</name>
</gene>